<dbReference type="Gene3D" id="3.80.10.10">
    <property type="entry name" value="Ribonuclease Inhibitor"/>
    <property type="match status" value="1"/>
</dbReference>
<dbReference type="EMBL" id="MU151140">
    <property type="protein sequence ID" value="KAF9449102.1"/>
    <property type="molecule type" value="Genomic_DNA"/>
</dbReference>
<dbReference type="OrthoDB" id="3049838at2759"/>
<gene>
    <name evidence="1" type="ORF">P691DRAFT_813123</name>
</gene>
<dbReference type="AlphaFoldDB" id="A0A9P5XCX3"/>
<reference evidence="1" key="1">
    <citation type="submission" date="2020-11" db="EMBL/GenBank/DDBJ databases">
        <authorList>
            <consortium name="DOE Joint Genome Institute"/>
            <person name="Ahrendt S."/>
            <person name="Riley R."/>
            <person name="Andreopoulos W."/>
            <person name="Labutti K."/>
            <person name="Pangilinan J."/>
            <person name="Ruiz-Duenas F.J."/>
            <person name="Barrasa J.M."/>
            <person name="Sanchez-Garcia M."/>
            <person name="Camarero S."/>
            <person name="Miyauchi S."/>
            <person name="Serrano A."/>
            <person name="Linde D."/>
            <person name="Babiker R."/>
            <person name="Drula E."/>
            <person name="Ayuso-Fernandez I."/>
            <person name="Pacheco R."/>
            <person name="Padilla G."/>
            <person name="Ferreira P."/>
            <person name="Barriuso J."/>
            <person name="Kellner H."/>
            <person name="Castanera R."/>
            <person name="Alfaro M."/>
            <person name="Ramirez L."/>
            <person name="Pisabarro A.G."/>
            <person name="Kuo A."/>
            <person name="Tritt A."/>
            <person name="Lipzen A."/>
            <person name="He G."/>
            <person name="Yan M."/>
            <person name="Ng V."/>
            <person name="Cullen D."/>
            <person name="Martin F."/>
            <person name="Rosso M.-N."/>
            <person name="Henrissat B."/>
            <person name="Hibbett D."/>
            <person name="Martinez A.T."/>
            <person name="Grigoriev I.V."/>
        </authorList>
    </citation>
    <scope>NUCLEOTIDE SEQUENCE</scope>
    <source>
        <strain evidence="1">MF-IS2</strain>
    </source>
</reference>
<dbReference type="SUPFAM" id="SSF52047">
    <property type="entry name" value="RNI-like"/>
    <property type="match status" value="1"/>
</dbReference>
<protein>
    <recommendedName>
        <fullName evidence="3">F-box domain-containing protein</fullName>
    </recommendedName>
</protein>
<name>A0A9P5XCX3_9AGAR</name>
<accession>A0A9P5XCX3</accession>
<comment type="caution">
    <text evidence="1">The sequence shown here is derived from an EMBL/GenBank/DDBJ whole genome shotgun (WGS) entry which is preliminary data.</text>
</comment>
<organism evidence="1 2">
    <name type="scientific">Macrolepiota fuliginosa MF-IS2</name>
    <dbReference type="NCBI Taxonomy" id="1400762"/>
    <lineage>
        <taxon>Eukaryota</taxon>
        <taxon>Fungi</taxon>
        <taxon>Dikarya</taxon>
        <taxon>Basidiomycota</taxon>
        <taxon>Agaricomycotina</taxon>
        <taxon>Agaricomycetes</taxon>
        <taxon>Agaricomycetidae</taxon>
        <taxon>Agaricales</taxon>
        <taxon>Agaricineae</taxon>
        <taxon>Agaricaceae</taxon>
        <taxon>Macrolepiota</taxon>
    </lineage>
</organism>
<dbReference type="InterPro" id="IPR032675">
    <property type="entry name" value="LRR_dom_sf"/>
</dbReference>
<evidence type="ECO:0000313" key="1">
    <source>
        <dbReference type="EMBL" id="KAF9449102.1"/>
    </source>
</evidence>
<evidence type="ECO:0008006" key="3">
    <source>
        <dbReference type="Google" id="ProtNLM"/>
    </source>
</evidence>
<evidence type="ECO:0000313" key="2">
    <source>
        <dbReference type="Proteomes" id="UP000807342"/>
    </source>
</evidence>
<sequence>MQQLQISIERSPLITKQEFDDIFQGKIVHKLNVPDLPVELWMEILSYLPRGFVWKMAGINRFLFEMGMSELYEEVRLMDYSGAGLKTFEQMRHGNITPRVRRLYVRPTFLPGVDCKGRAVYDGTKTSTGLKRWKREIRKFLDTALTSLTNCPNLQEVTIIVHDQYFTKSLARFLQKLMKQVAAGLNGLTIDMTLPSFLRVYRAFDAKLLSKLSSLTIRITNSRFPISVRQARWTRKALLHLISPLKATLRSLAFEVIDFSLSKLFQNLQNIPSLQSLELRSEIGFSTLIPTLHFIKFLQRNADNLQRLVVRRPTVDIPNSWSLEAIIGRLYDLLCSQRLPQLKELSLEVDHAVILTSLTTHIHTFVPHLRRLTLTGQRSTLDYPQLSDLMKSLARCDKGLEHLKISIKQLSPSHIDLFANTFPKLKCLELTYRILWTSLDQVEKLRDTEQEASIYNLFRTHTYPQWRLEELKLMQISACAEGHPDAQLLNAIMEGLPSLRRVARVRTCECP</sequence>
<proteinExistence type="predicted"/>
<keyword evidence="2" id="KW-1185">Reference proteome</keyword>
<dbReference type="Proteomes" id="UP000807342">
    <property type="component" value="Unassembled WGS sequence"/>
</dbReference>